<organism evidence="3 4">
    <name type="scientific">Arachnia propionica</name>
    <dbReference type="NCBI Taxonomy" id="1750"/>
    <lineage>
        <taxon>Bacteria</taxon>
        <taxon>Bacillati</taxon>
        <taxon>Actinomycetota</taxon>
        <taxon>Actinomycetes</taxon>
        <taxon>Propionibacteriales</taxon>
        <taxon>Propionibacteriaceae</taxon>
        <taxon>Arachnia</taxon>
    </lineage>
</organism>
<evidence type="ECO:0000313" key="3">
    <source>
        <dbReference type="EMBL" id="RRD04294.1"/>
    </source>
</evidence>
<dbReference type="InterPro" id="IPR024537">
    <property type="entry name" value="DUF3322"/>
</dbReference>
<evidence type="ECO:0000259" key="1">
    <source>
        <dbReference type="Pfam" id="PF09983"/>
    </source>
</evidence>
<dbReference type="RefSeq" id="WP_124845149.1">
    <property type="nucleotide sequence ID" value="NZ_JAUNKP010000035.1"/>
</dbReference>
<gene>
    <name evidence="3" type="ORF">EII34_10700</name>
</gene>
<comment type="caution">
    <text evidence="3">The sequence shown here is derived from an EMBL/GenBank/DDBJ whole genome shotgun (WGS) entry which is preliminary data.</text>
</comment>
<evidence type="ECO:0008006" key="5">
    <source>
        <dbReference type="Google" id="ProtNLM"/>
    </source>
</evidence>
<feature type="domain" description="Wadjet protein JetD C-terminal" evidence="1">
    <location>
        <begin position="203"/>
        <end position="376"/>
    </location>
</feature>
<accession>A0A3P1T4P9</accession>
<dbReference type="Pfam" id="PF11795">
    <property type="entry name" value="DUF3322"/>
    <property type="match status" value="1"/>
</dbReference>
<reference evidence="3 4" key="1">
    <citation type="submission" date="2018-11" db="EMBL/GenBank/DDBJ databases">
        <title>Genomes From Bacteria Associated with the Canine Oral Cavity: a Test Case for Automated Genome-Based Taxonomic Assignment.</title>
        <authorList>
            <person name="Coil D.A."/>
            <person name="Jospin G."/>
            <person name="Darling A.E."/>
            <person name="Wallis C."/>
            <person name="Davis I.J."/>
            <person name="Harris S."/>
            <person name="Eisen J.A."/>
            <person name="Holcombe L.J."/>
            <person name="O'Flynn C."/>
        </authorList>
    </citation>
    <scope>NUCLEOTIDE SEQUENCE [LARGE SCALE GENOMIC DNA]</scope>
    <source>
        <strain evidence="3 4">OH887_COT-365</strain>
    </source>
</reference>
<proteinExistence type="predicted"/>
<dbReference type="OrthoDB" id="322908at2"/>
<dbReference type="PIRSF" id="PIRSF028408">
    <property type="entry name" value="UCP028408"/>
    <property type="match status" value="1"/>
</dbReference>
<dbReference type="InterPro" id="IPR024534">
    <property type="entry name" value="JetD_C"/>
</dbReference>
<dbReference type="EMBL" id="RQZG01000012">
    <property type="protein sequence ID" value="RRD04294.1"/>
    <property type="molecule type" value="Genomic_DNA"/>
</dbReference>
<sequence length="378" mass="42684">MRTAWSGPEAVRVVVQRRWNSGELLRAHAAGEELVPIRVPLKGPRAAEVADQLARIEAWISRLEKASGGGDCFELVWKQVGGRRFQRERLPSHAVVTSLEQAWRLLGSRAEVDRFDEVLALVAGVPTVRAWVLEHPLRALRIDDWRALLATFTWLDGHRGSGRHLREMSAPGVDTKFAERHRGVLAELLRVRGSATGFLDDLGLGRRPELVRLRLGSGLGWLGLSEVAVRAEELARLELTPSRALIVENEVTYLSVPVPDDGVVLWGRGFDVDRVGRLPWLAGVEVTYWGDIDTHGFAILNRLRGWLPEVRSVLMDRETLLEHRDQWVREGRPTVASLSRLSPQEGLLYRELVEDRLGSRVRLEQELICWPWALERLG</sequence>
<dbReference type="Pfam" id="PF09983">
    <property type="entry name" value="JetD_C"/>
    <property type="match status" value="1"/>
</dbReference>
<evidence type="ECO:0000313" key="4">
    <source>
        <dbReference type="Proteomes" id="UP000280819"/>
    </source>
</evidence>
<name>A0A3P1T4P9_9ACTN</name>
<dbReference type="Proteomes" id="UP000280819">
    <property type="component" value="Unassembled WGS sequence"/>
</dbReference>
<evidence type="ECO:0000259" key="2">
    <source>
        <dbReference type="Pfam" id="PF11795"/>
    </source>
</evidence>
<feature type="domain" description="DUF3322" evidence="2">
    <location>
        <begin position="8"/>
        <end position="190"/>
    </location>
</feature>
<dbReference type="AlphaFoldDB" id="A0A3P1T4P9"/>
<protein>
    <recommendedName>
        <fullName evidence="5">DUF3322 and DUF2220 domain-containing protein</fullName>
    </recommendedName>
</protein>
<dbReference type="InterPro" id="IPR014544">
    <property type="entry name" value="UCP028408"/>
</dbReference>